<dbReference type="PRINTS" id="PR00096">
    <property type="entry name" value="GATASE"/>
</dbReference>
<gene>
    <name evidence="3" type="ORF">NPRO_07320</name>
</gene>
<keyword evidence="1" id="KW-0315">Glutamine amidotransferase</keyword>
<evidence type="ECO:0000256" key="1">
    <source>
        <dbReference type="ARBA" id="ARBA00022962"/>
    </source>
</evidence>
<dbReference type="PANTHER" id="PTHR43418:SF4">
    <property type="entry name" value="MULTIFUNCTIONAL TRYPTOPHAN BIOSYNTHESIS PROTEIN"/>
    <property type="match status" value="1"/>
</dbReference>
<organism evidence="3 4">
    <name type="scientific">Candidatus Nitrosymbiomonas proteolyticus</name>
    <dbReference type="NCBI Taxonomy" id="2608984"/>
    <lineage>
        <taxon>Bacteria</taxon>
        <taxon>Bacillati</taxon>
        <taxon>Armatimonadota</taxon>
        <taxon>Armatimonadota incertae sedis</taxon>
        <taxon>Candidatus Nitrosymbiomonas</taxon>
    </lineage>
</organism>
<proteinExistence type="predicted"/>
<evidence type="ECO:0000313" key="3">
    <source>
        <dbReference type="EMBL" id="BBO23137.1"/>
    </source>
</evidence>
<dbReference type="AlphaFoldDB" id="A0A809S3H2"/>
<dbReference type="InterPro" id="IPR029062">
    <property type="entry name" value="Class_I_gatase-like"/>
</dbReference>
<accession>A0A809S3H2</accession>
<dbReference type="InterPro" id="IPR017926">
    <property type="entry name" value="GATASE"/>
</dbReference>
<dbReference type="EMBL" id="AP021858">
    <property type="protein sequence ID" value="BBO23137.1"/>
    <property type="molecule type" value="Genomic_DNA"/>
</dbReference>
<reference evidence="3" key="1">
    <citation type="journal article" name="DNA Res.">
        <title>The physiological potential of anammox bacteria as revealed by their core genome structure.</title>
        <authorList>
            <person name="Okubo T."/>
            <person name="Toyoda A."/>
            <person name="Fukuhara K."/>
            <person name="Uchiyama I."/>
            <person name="Harigaya Y."/>
            <person name="Kuroiwa M."/>
            <person name="Suzuki T."/>
            <person name="Murakami Y."/>
            <person name="Suwa Y."/>
            <person name="Takami H."/>
        </authorList>
    </citation>
    <scope>NUCLEOTIDE SEQUENCE</scope>
    <source>
        <strain evidence="3">317325-2</strain>
    </source>
</reference>
<dbReference type="Pfam" id="PF00117">
    <property type="entry name" value="GATase"/>
    <property type="match status" value="1"/>
</dbReference>
<protein>
    <submittedName>
        <fullName evidence="3">Anthranilate/aminodeoxychorismate synthase component II</fullName>
    </submittedName>
</protein>
<dbReference type="Proteomes" id="UP000662873">
    <property type="component" value="Chromosome"/>
</dbReference>
<dbReference type="GO" id="GO:0005829">
    <property type="term" value="C:cytosol"/>
    <property type="evidence" value="ECO:0007669"/>
    <property type="project" value="TreeGrafter"/>
</dbReference>
<evidence type="ECO:0000259" key="2">
    <source>
        <dbReference type="Pfam" id="PF00117"/>
    </source>
</evidence>
<dbReference type="InterPro" id="IPR006221">
    <property type="entry name" value="TrpG/PapA_dom"/>
</dbReference>
<name>A0A809S3H2_9BACT</name>
<dbReference type="GO" id="GO:0004049">
    <property type="term" value="F:anthranilate synthase activity"/>
    <property type="evidence" value="ECO:0007669"/>
    <property type="project" value="TreeGrafter"/>
</dbReference>
<dbReference type="NCBIfam" id="TIGR00566">
    <property type="entry name" value="trpG_papA"/>
    <property type="match status" value="1"/>
</dbReference>
<feature type="domain" description="Glutamine amidotransferase" evidence="2">
    <location>
        <begin position="3"/>
        <end position="196"/>
    </location>
</feature>
<dbReference type="KEGG" id="npy:NPRO_07320"/>
<dbReference type="CDD" id="cd01743">
    <property type="entry name" value="GATase1_Anthranilate_Synthase"/>
    <property type="match status" value="1"/>
</dbReference>
<dbReference type="FunFam" id="3.40.50.880:FF:000003">
    <property type="entry name" value="Anthranilate synthase component II"/>
    <property type="match status" value="1"/>
</dbReference>
<dbReference type="PRINTS" id="PR00097">
    <property type="entry name" value="ANTSNTHASEII"/>
</dbReference>
<dbReference type="GO" id="GO:0000162">
    <property type="term" value="P:L-tryptophan biosynthetic process"/>
    <property type="evidence" value="ECO:0007669"/>
    <property type="project" value="TreeGrafter"/>
</dbReference>
<dbReference type="SUPFAM" id="SSF52317">
    <property type="entry name" value="Class I glutamine amidotransferase-like"/>
    <property type="match status" value="1"/>
</dbReference>
<dbReference type="Gene3D" id="3.40.50.880">
    <property type="match status" value="1"/>
</dbReference>
<dbReference type="PANTHER" id="PTHR43418">
    <property type="entry name" value="MULTIFUNCTIONAL TRYPTOPHAN BIOSYNTHESIS PROTEIN-RELATED"/>
    <property type="match status" value="1"/>
</dbReference>
<dbReference type="InterPro" id="IPR050472">
    <property type="entry name" value="Anth_synth/Amidotransfase"/>
</dbReference>
<evidence type="ECO:0000313" key="4">
    <source>
        <dbReference type="Proteomes" id="UP000662873"/>
    </source>
</evidence>
<sequence length="203" mass="21706">MILVIDNYDSFTYNLVQYLGVCGAEVQVARNDEIGLEEIARLRPEGVLLSPGPCSPDRSGVCLDILNAVTSPHPPAALVGVPVFGVCLGMQAMGLAGGGEVGRAKSIMHGKASQIEHDGKGLFEGIPSPFQAIRYHSLAVLSDAVPPGYDVTARSKDDGEIMGIRHRTLPIEGVQFHPESIDSEHGMTMIRNFVLRCGLQSQV</sequence>
<dbReference type="PROSITE" id="PS51273">
    <property type="entry name" value="GATASE_TYPE_1"/>
    <property type="match status" value="1"/>
</dbReference>